<feature type="repeat" description="ANK" evidence="6">
    <location>
        <begin position="362"/>
        <end position="394"/>
    </location>
</feature>
<comment type="caution">
    <text evidence="9">The sequence shown here is derived from an EMBL/GenBank/DDBJ whole genome shotgun (WGS) entry which is preliminary data.</text>
</comment>
<feature type="repeat" description="ANK" evidence="6">
    <location>
        <begin position="996"/>
        <end position="1028"/>
    </location>
</feature>
<evidence type="ECO:0000313" key="10">
    <source>
        <dbReference type="Proteomes" id="UP000318571"/>
    </source>
</evidence>
<evidence type="ECO:0000256" key="8">
    <source>
        <dbReference type="SAM" id="Phobius"/>
    </source>
</evidence>
<dbReference type="InterPro" id="IPR002153">
    <property type="entry name" value="TRPC_channel"/>
</dbReference>
<dbReference type="PROSITE" id="PS50088">
    <property type="entry name" value="ANK_REPEAT"/>
    <property type="match status" value="19"/>
</dbReference>
<dbReference type="Pfam" id="PF12796">
    <property type="entry name" value="Ank_2"/>
    <property type="match status" value="9"/>
</dbReference>
<feature type="compositionally biased region" description="Polar residues" evidence="7">
    <location>
        <begin position="172"/>
        <end position="183"/>
    </location>
</feature>
<feature type="compositionally biased region" description="Basic and acidic residues" evidence="7">
    <location>
        <begin position="233"/>
        <end position="254"/>
    </location>
</feature>
<feature type="compositionally biased region" description="Basic residues" evidence="7">
    <location>
        <begin position="143"/>
        <end position="152"/>
    </location>
</feature>
<feature type="transmembrane region" description="Helical" evidence="8">
    <location>
        <begin position="1544"/>
        <end position="1565"/>
    </location>
</feature>
<dbReference type="OMA" id="ASKNCHH"/>
<feature type="repeat" description="ANK" evidence="6">
    <location>
        <begin position="536"/>
        <end position="568"/>
    </location>
</feature>
<feature type="repeat" description="ANK" evidence="6">
    <location>
        <begin position="569"/>
        <end position="592"/>
    </location>
</feature>
<evidence type="ECO:0000313" key="9">
    <source>
        <dbReference type="EMBL" id="TRY63661.1"/>
    </source>
</evidence>
<evidence type="ECO:0000256" key="6">
    <source>
        <dbReference type="PROSITE-ProRule" id="PRU00023"/>
    </source>
</evidence>
<dbReference type="SUPFAM" id="SSF48403">
    <property type="entry name" value="Ankyrin repeat"/>
    <property type="match status" value="4"/>
</dbReference>
<keyword evidence="8" id="KW-1133">Transmembrane helix</keyword>
<proteinExistence type="predicted"/>
<name>A0A553NE02_TIGCA</name>
<feature type="repeat" description="ANK" evidence="6">
    <location>
        <begin position="1249"/>
        <end position="1272"/>
    </location>
</feature>
<feature type="repeat" description="ANK" evidence="6">
    <location>
        <begin position="896"/>
        <end position="928"/>
    </location>
</feature>
<feature type="region of interest" description="Disordered" evidence="7">
    <location>
        <begin position="20"/>
        <end position="254"/>
    </location>
</feature>
<feature type="repeat" description="ANK" evidence="6">
    <location>
        <begin position="395"/>
        <end position="427"/>
    </location>
</feature>
<dbReference type="GO" id="GO:0005262">
    <property type="term" value="F:calcium channel activity"/>
    <property type="evidence" value="ECO:0007669"/>
    <property type="project" value="InterPro"/>
</dbReference>
<dbReference type="Proteomes" id="UP000318571">
    <property type="component" value="Chromosome 10"/>
</dbReference>
<dbReference type="SMART" id="SM00248">
    <property type="entry name" value="ANK"/>
    <property type="match status" value="29"/>
</dbReference>
<feature type="repeat" description="ANK" evidence="6">
    <location>
        <begin position="636"/>
        <end position="668"/>
    </location>
</feature>
<dbReference type="STRING" id="6832.A0A553NE02"/>
<accession>A0A553NE02</accession>
<dbReference type="InterPro" id="IPR002110">
    <property type="entry name" value="Ankyrin_rpt"/>
</dbReference>
<dbReference type="EMBL" id="VCGU01000458">
    <property type="protein sequence ID" value="TRY63661.1"/>
    <property type="molecule type" value="Genomic_DNA"/>
</dbReference>
<keyword evidence="8" id="KW-0472">Membrane</keyword>
<feature type="repeat" description="ANK" evidence="6">
    <location>
        <begin position="929"/>
        <end position="961"/>
    </location>
</feature>
<dbReference type="Gene3D" id="1.25.40.20">
    <property type="entry name" value="Ankyrin repeat-containing domain"/>
    <property type="match status" value="7"/>
</dbReference>
<organism evidence="9 10">
    <name type="scientific">Tigriopus californicus</name>
    <name type="common">Marine copepod</name>
    <dbReference type="NCBI Taxonomy" id="6832"/>
    <lineage>
        <taxon>Eukaryota</taxon>
        <taxon>Metazoa</taxon>
        <taxon>Ecdysozoa</taxon>
        <taxon>Arthropoda</taxon>
        <taxon>Crustacea</taxon>
        <taxon>Multicrustacea</taxon>
        <taxon>Hexanauplia</taxon>
        <taxon>Copepoda</taxon>
        <taxon>Harpacticoida</taxon>
        <taxon>Harpacticidae</taxon>
        <taxon>Tigriopus</taxon>
    </lineage>
</organism>
<feature type="repeat" description="ANK" evidence="6">
    <location>
        <begin position="1132"/>
        <end position="1164"/>
    </location>
</feature>
<feature type="transmembrane region" description="Helical" evidence="8">
    <location>
        <begin position="1607"/>
        <end position="1627"/>
    </location>
</feature>
<keyword evidence="8" id="KW-0812">Transmembrane</keyword>
<evidence type="ECO:0000256" key="4">
    <source>
        <dbReference type="ARBA" id="ARBA00023065"/>
    </source>
</evidence>
<protein>
    <submittedName>
        <fullName evidence="9">Uncharacterized protein</fullName>
    </submittedName>
</protein>
<feature type="repeat" description="ANK" evidence="6">
    <location>
        <begin position="739"/>
        <end position="771"/>
    </location>
</feature>
<keyword evidence="1" id="KW-0813">Transport</keyword>
<feature type="repeat" description="ANK" evidence="6">
    <location>
        <begin position="1316"/>
        <end position="1348"/>
    </location>
</feature>
<feature type="repeat" description="ANK" evidence="6">
    <location>
        <begin position="669"/>
        <end position="701"/>
    </location>
</feature>
<evidence type="ECO:0000256" key="1">
    <source>
        <dbReference type="ARBA" id="ARBA00022448"/>
    </source>
</evidence>
<feature type="transmembrane region" description="Helical" evidence="8">
    <location>
        <begin position="1577"/>
        <end position="1595"/>
    </location>
</feature>
<dbReference type="PANTHER" id="PTHR24198:SF165">
    <property type="entry name" value="ANKYRIN REPEAT-CONTAINING PROTEIN-RELATED"/>
    <property type="match status" value="1"/>
</dbReference>
<gene>
    <name evidence="9" type="ORF">TCAL_02040</name>
</gene>
<keyword evidence="4" id="KW-0406">Ion transport</keyword>
<dbReference type="InterPro" id="IPR036770">
    <property type="entry name" value="Ankyrin_rpt-contain_sf"/>
</dbReference>
<feature type="repeat" description="ANK" evidence="6">
    <location>
        <begin position="603"/>
        <end position="635"/>
    </location>
</feature>
<feature type="repeat" description="ANK" evidence="6">
    <location>
        <begin position="703"/>
        <end position="738"/>
    </location>
</feature>
<dbReference type="PANTHER" id="PTHR24198">
    <property type="entry name" value="ANKYRIN REPEAT AND PROTEIN KINASE DOMAIN-CONTAINING PROTEIN"/>
    <property type="match status" value="1"/>
</dbReference>
<feature type="transmembrane region" description="Helical" evidence="8">
    <location>
        <begin position="1682"/>
        <end position="1700"/>
    </location>
</feature>
<dbReference type="PRINTS" id="PR01097">
    <property type="entry name" value="TRNSRECEPTRP"/>
</dbReference>
<keyword evidence="2" id="KW-0677">Repeat</keyword>
<evidence type="ECO:0000256" key="3">
    <source>
        <dbReference type="ARBA" id="ARBA00023043"/>
    </source>
</evidence>
<feature type="transmembrane region" description="Helical" evidence="8">
    <location>
        <begin position="1763"/>
        <end position="1785"/>
    </location>
</feature>
<dbReference type="PROSITE" id="PS50297">
    <property type="entry name" value="ANK_REP_REGION"/>
    <property type="match status" value="19"/>
</dbReference>
<keyword evidence="3 6" id="KW-0040">ANK repeat</keyword>
<dbReference type="GO" id="GO:0016020">
    <property type="term" value="C:membrane"/>
    <property type="evidence" value="ECO:0007669"/>
    <property type="project" value="InterPro"/>
</dbReference>
<evidence type="ECO:0000256" key="2">
    <source>
        <dbReference type="ARBA" id="ARBA00022737"/>
    </source>
</evidence>
<keyword evidence="10" id="KW-1185">Reference proteome</keyword>
<evidence type="ECO:0000256" key="5">
    <source>
        <dbReference type="ARBA" id="ARBA00023303"/>
    </source>
</evidence>
<dbReference type="Pfam" id="PF00023">
    <property type="entry name" value="Ank"/>
    <property type="match status" value="1"/>
</dbReference>
<feature type="transmembrane region" description="Helical" evidence="8">
    <location>
        <begin position="1508"/>
        <end position="1532"/>
    </location>
</feature>
<feature type="repeat" description="ANK" evidence="6">
    <location>
        <begin position="1099"/>
        <end position="1131"/>
    </location>
</feature>
<evidence type="ECO:0000256" key="7">
    <source>
        <dbReference type="SAM" id="MobiDB-lite"/>
    </source>
</evidence>
<feature type="repeat" description="ANK" evidence="6">
    <location>
        <begin position="503"/>
        <end position="535"/>
    </location>
</feature>
<sequence length="2014" mass="223786">MSRSPRDRNRRKVRDVFARFGSNVELQHSDEDDLNEPNLNPRQKRDGGPSPQGRRRSRDLIQKGSMPLSPATSHSFLSDADKTEPKLAVPKGSRNPNGGLNKVQPWDGDFVPRHAGMGFDPQYSRDSSTEKSQVGAGREAPSKVRKLTKRKDKSPLKAPNSVTSLKPEVKTNLETNSQQSATPTKPKVLAVSDGPSPTVRRRPDVSPQRGKKSRQPSKSPEIKPLPSSTSSSEENKTMKQKLKKEMLPDLSPERKDRAISQVRKMIESFIDAASTKAEVEIPSLAETEEEPSLKSGKTEFNVEIAARRLVVMAHRNDWIAFEQALKAIERQTDPALVGEQPDTSSTDPSNPAPLAHIYDPATGNTLLMFAVIDNRVNLMERIINLGCNINARNHEKYTALHMASMYSREDTVKWLLNHKADVAAIGGLKRQTCIHLAAARQNAQAYQVLKELLKNCPKEVRMQPDDDGNIPLFVAIEFGNFNMCRELLIMDTEDQIQRLKMPLMDTCLHLATRKGDSDLLKLFVEFGANVDAVNRDGQTVLHIAALKGDENIVRNLFMARANPTIKDNEDRTPIHLAAERGHTATVEFLAEKFKANVYDRARDGSTLMHLAALHGHSDTAMVLFKKGVPLLMPNRYGARGIHTAAMHGHVSVISTLIQKGEDVDCTTNDNYTALHLAVEAGKATVVEALLGQGAKVHIRGGKSGETALHIASRIDEVRGEKCTRMLLKSGADPNMTMSNGRTALHVAAENGTMVNIKFLLQNGSDVMLMDGEGETALHKAAKTCHQPTVKQEILLFISQALGDCSDFVQKQNKLGETALHHACRIVKGNLHFKNEDVILIRTLMEFKSNPTIQTFNTKESVLHYIAAAGNADILEELLKHMHAGQIQLAVNQQTATGWSPLCMSSAKGHINVTHLLLENNARVDVFDHEGKSSLHLAAEVGSTDCCQLLVRKNAFVNSRTKNGWTAIHFGALKGHIDLVKVMVKKYDATVDAVTMKKQTPLHLAALSGKLEMCRLLLDLDASMDSADEMGQKPIHMAATSDKPEVILLFLKARPSLVSSATKDGSTCAHIAAKRGSALVIKELMKFDKSVVLSSKNKITDSAPIHIASEGGHREVVKILLQAGAAVDEENKSGFTPVHIAAKFGHTELIEEFAENGVTMRDPSRKNGMTALHIAAFFGESETTRELLTHIPAQAKSNFPVLVNLSLAREIATECDLTPLHLASFTGAENVVRILLNYAGVNVECQSSPSGYIPLHLACISGHVGVVGLLLSRTTALLKSVDTSGRTCLHVAARSGHYEMVQVLIGQGADPDIEDKQGWLALHHAAFSGFLDVVQLLVDSGSSCTAETYEKKIPLWYAAKQGNFNVIQYLLRQDHNTESLLSDRKFVFNVMVVGKTNKYKSIEDFVFVSPAPCYTAATLSAMYRDMALREKDRAADLMDIGDVCEELAKDLIGIAANLENPGRILNSLDQHDRNFIDTLIDNEQKVAISQYVVQQYLQEIWEGHLDMKAWQFILSFMVFLFVPPVWFFFSLPLAKGYNKVPVVKFMSYLTSHLYFMAFLTLTSVVPPDPTPRESLLPLWYEMAVWIWYLGLLLDRVTNPGTKGGLSPVKYLLVLLGIIAAITHGTGFFMDPYYWSLIVYVRNLFFAATLLFATVLILDFLSFHHLFGPWAIIIGELLMDVGKFVVVLSLFIVGYSFFVAAMNTPFGFPDDFPDDTNRTLTEKIAANSDITHPILMFELLFFANFGLNNADALSVSSLIQPWTRFAFKVVFASYLLLTVVVLINLLIAMMSDTYQRIQQQSDIEWKFGLAKLTRNMQRTQVAPSPLNILTTWMVLMHSWCIRGRNEKKLARKKFRQAMKDEIMNKAPGMKFVLDVSDEKRKLTPRVIHALGNIKWGFTDGIKPVPVDVIQSRWDKEHAHSKGGANSMEEMEEFALTSRAVNWAQVIRRYLSLNGREGELKDAREEEVDVRSVMKSLVDIRNDGVQQGARAQAMKWTKIPAEAKKQVLEKWEEKARV</sequence>
<feature type="repeat" description="ANK" evidence="6">
    <location>
        <begin position="1166"/>
        <end position="1187"/>
    </location>
</feature>
<feature type="repeat" description="ANK" evidence="6">
    <location>
        <begin position="1283"/>
        <end position="1315"/>
    </location>
</feature>
<reference evidence="9 10" key="1">
    <citation type="journal article" date="2018" name="Nat. Ecol. Evol.">
        <title>Genomic signatures of mitonuclear coevolution across populations of Tigriopus californicus.</title>
        <authorList>
            <person name="Barreto F.S."/>
            <person name="Watson E.T."/>
            <person name="Lima T.G."/>
            <person name="Willett C.S."/>
            <person name="Edmands S."/>
            <person name="Li W."/>
            <person name="Burton R.S."/>
        </authorList>
    </citation>
    <scope>NUCLEOTIDE SEQUENCE [LARGE SCALE GENOMIC DNA]</scope>
    <source>
        <strain evidence="9 10">San Diego</strain>
    </source>
</reference>
<feature type="transmembrane region" description="Helical" evidence="8">
    <location>
        <begin position="1642"/>
        <end position="1661"/>
    </location>
</feature>
<dbReference type="PRINTS" id="PR01415">
    <property type="entry name" value="ANKYRIN"/>
</dbReference>
<keyword evidence="5" id="KW-0407">Ion channel</keyword>